<evidence type="ECO:0008006" key="4">
    <source>
        <dbReference type="Google" id="ProtNLM"/>
    </source>
</evidence>
<accession>A0A0C2Z458</accession>
<dbReference type="SMART" id="SM00028">
    <property type="entry name" value="TPR"/>
    <property type="match status" value="2"/>
</dbReference>
<name>A0A0C2Z458_HEBCY</name>
<dbReference type="InterPro" id="IPR011990">
    <property type="entry name" value="TPR-like_helical_dom_sf"/>
</dbReference>
<reference evidence="2 3" key="1">
    <citation type="submission" date="2014-04" db="EMBL/GenBank/DDBJ databases">
        <authorList>
            <consortium name="DOE Joint Genome Institute"/>
            <person name="Kuo A."/>
            <person name="Gay G."/>
            <person name="Dore J."/>
            <person name="Kohler A."/>
            <person name="Nagy L.G."/>
            <person name="Floudas D."/>
            <person name="Copeland A."/>
            <person name="Barry K.W."/>
            <person name="Cichocki N."/>
            <person name="Veneault-Fourrey C."/>
            <person name="LaButti K."/>
            <person name="Lindquist E.A."/>
            <person name="Lipzen A."/>
            <person name="Lundell T."/>
            <person name="Morin E."/>
            <person name="Murat C."/>
            <person name="Sun H."/>
            <person name="Tunlid A."/>
            <person name="Henrissat B."/>
            <person name="Grigoriev I.V."/>
            <person name="Hibbett D.S."/>
            <person name="Martin F."/>
            <person name="Nordberg H.P."/>
            <person name="Cantor M.N."/>
            <person name="Hua S.X."/>
        </authorList>
    </citation>
    <scope>NUCLEOTIDE SEQUENCE [LARGE SCALE GENOMIC DNA]</scope>
    <source>
        <strain evidence="3">h7</strain>
    </source>
</reference>
<dbReference type="AlphaFoldDB" id="A0A0C2Z458"/>
<sequence>MPTQDSPSSPEEEVLEKNYLDIANERKQEGNDCFRAGKWNEALTAYRSALNSLPKRPTKPRPDVSEQDEIPGEDPSTKKGSDDEGEKEEAVVDVSSPAVTESEKESVRLRSVLNANIGACFVKLGDHKEAVQACTQAILDDPTYIKALERRAASNDILNTWTSLTSVQEDYNTLLKLYTSPTQLNETRRKLQYLKPRLEAAQKRETDEMLGKLKGLGNSILGNFGLSTDNFKFEPNGSGGYSMNFSR</sequence>
<evidence type="ECO:0000313" key="2">
    <source>
        <dbReference type="EMBL" id="KIM48022.1"/>
    </source>
</evidence>
<dbReference type="HOGENOM" id="CLU_058463_0_0_1"/>
<dbReference type="STRING" id="686832.A0A0C2Z458"/>
<protein>
    <recommendedName>
        <fullName evidence="4">TPR-like protein</fullName>
    </recommendedName>
</protein>
<dbReference type="Proteomes" id="UP000053424">
    <property type="component" value="Unassembled WGS sequence"/>
</dbReference>
<gene>
    <name evidence="2" type="ORF">M413DRAFT_439716</name>
</gene>
<evidence type="ECO:0000313" key="3">
    <source>
        <dbReference type="Proteomes" id="UP000053424"/>
    </source>
</evidence>
<reference evidence="3" key="2">
    <citation type="submission" date="2015-01" db="EMBL/GenBank/DDBJ databases">
        <title>Evolutionary Origins and Diversification of the Mycorrhizal Mutualists.</title>
        <authorList>
            <consortium name="DOE Joint Genome Institute"/>
            <consortium name="Mycorrhizal Genomics Consortium"/>
            <person name="Kohler A."/>
            <person name="Kuo A."/>
            <person name="Nagy L.G."/>
            <person name="Floudas D."/>
            <person name="Copeland A."/>
            <person name="Barry K.W."/>
            <person name="Cichocki N."/>
            <person name="Veneault-Fourrey C."/>
            <person name="LaButti K."/>
            <person name="Lindquist E.A."/>
            <person name="Lipzen A."/>
            <person name="Lundell T."/>
            <person name="Morin E."/>
            <person name="Murat C."/>
            <person name="Riley R."/>
            <person name="Ohm R."/>
            <person name="Sun H."/>
            <person name="Tunlid A."/>
            <person name="Henrissat B."/>
            <person name="Grigoriev I.V."/>
            <person name="Hibbett D.S."/>
            <person name="Martin F."/>
        </authorList>
    </citation>
    <scope>NUCLEOTIDE SEQUENCE [LARGE SCALE GENOMIC DNA]</scope>
    <source>
        <strain evidence="3">h7</strain>
    </source>
</reference>
<proteinExistence type="predicted"/>
<dbReference type="Gene3D" id="1.25.40.10">
    <property type="entry name" value="Tetratricopeptide repeat domain"/>
    <property type="match status" value="1"/>
</dbReference>
<dbReference type="PANTHER" id="PTHR46014:SF1">
    <property type="entry name" value="TETRATRICOPEPTIDE REPEAT PROTEIN 1"/>
    <property type="match status" value="1"/>
</dbReference>
<dbReference type="OrthoDB" id="1872379at2759"/>
<organism evidence="2 3">
    <name type="scientific">Hebeloma cylindrosporum</name>
    <dbReference type="NCBI Taxonomy" id="76867"/>
    <lineage>
        <taxon>Eukaryota</taxon>
        <taxon>Fungi</taxon>
        <taxon>Dikarya</taxon>
        <taxon>Basidiomycota</taxon>
        <taxon>Agaricomycotina</taxon>
        <taxon>Agaricomycetes</taxon>
        <taxon>Agaricomycetidae</taxon>
        <taxon>Agaricales</taxon>
        <taxon>Agaricineae</taxon>
        <taxon>Hymenogastraceae</taxon>
        <taxon>Hebeloma</taxon>
    </lineage>
</organism>
<evidence type="ECO:0000256" key="1">
    <source>
        <dbReference type="SAM" id="MobiDB-lite"/>
    </source>
</evidence>
<dbReference type="PANTHER" id="PTHR46014">
    <property type="entry name" value="TETRATRICOPEPTIDE REPEAT PROTEIN 1"/>
    <property type="match status" value="1"/>
</dbReference>
<feature type="region of interest" description="Disordered" evidence="1">
    <location>
        <begin position="48"/>
        <end position="100"/>
    </location>
</feature>
<dbReference type="EMBL" id="KN831769">
    <property type="protein sequence ID" value="KIM48022.1"/>
    <property type="molecule type" value="Genomic_DNA"/>
</dbReference>
<dbReference type="SUPFAM" id="SSF48452">
    <property type="entry name" value="TPR-like"/>
    <property type="match status" value="1"/>
</dbReference>
<dbReference type="InterPro" id="IPR019734">
    <property type="entry name" value="TPR_rpt"/>
</dbReference>
<dbReference type="InterPro" id="IPR052769">
    <property type="entry name" value="TPR_domain_protein"/>
</dbReference>
<keyword evidence="3" id="KW-1185">Reference proteome</keyword>